<keyword evidence="2" id="KW-0732">Signal</keyword>
<proteinExistence type="predicted"/>
<sequence length="563" mass="57174">MGLLALVAVLAASVLAACATIPRSGPVTKGGSVSSHDDPFGPIDYHPLGPDAGETQEQILNGFIQAAVSPETSYQIAREFLSDSFRSQWNPDASVTVDRAALRSDPARVNSTQLKVAITPSAFIDQIGDYRAAGSQAPVTLNYSFVKQHGQWRISQAPNGIVIDSDQFQNVFSPHPLYFYSPDFHNLVPDLRWFPSSRSTIATRIGKALLAGPSPWLQDAVVTAFPKGTQLASGSVVVGGGVAQVALNAVAAGADTATVNRMAEQLTESLGATASSVELTIGGVTQNVSGATDALRDPAISSTPLLLKGGKFGFLSSKSIVPLSGIGDQLAALRPTAATVLGDGSAAAALAHGDVYAVSDGLAAPVRIDDRAGLVAPSIDSRGIVWSGVSDANAAFAVSAGDGATAALKASWPDARQLIAFAVSRDGTRLAALIGTTDGQSHLMVAGIVRDATGHPTRIGEPVDLGGLGLSSGLGLAWTDELSVAVLGVSPQGGTAIVTQQVGGPLSDPTAGPADGVAIAAGNPSTDVWVLGSGGDLETPAGNGWQTATTGVELLATQQGRGE</sequence>
<name>A0ABP8A1J0_9MICO</name>
<dbReference type="SMART" id="SM00909">
    <property type="entry name" value="Germane"/>
    <property type="match status" value="1"/>
</dbReference>
<accession>A0ABP8A1J0</accession>
<feature type="chain" id="PRO_5046928623" evidence="2">
    <location>
        <begin position="20"/>
        <end position="563"/>
    </location>
</feature>
<gene>
    <name evidence="4" type="ORF">GCM10022287_21580</name>
</gene>
<evidence type="ECO:0000313" key="5">
    <source>
        <dbReference type="Proteomes" id="UP001501079"/>
    </source>
</evidence>
<dbReference type="EMBL" id="BAABBW010000003">
    <property type="protein sequence ID" value="GAA4175640.1"/>
    <property type="molecule type" value="Genomic_DNA"/>
</dbReference>
<dbReference type="InterPro" id="IPR059026">
    <property type="entry name" value="LpqB_N"/>
</dbReference>
<evidence type="ECO:0000313" key="4">
    <source>
        <dbReference type="EMBL" id="GAA4175640.1"/>
    </source>
</evidence>
<dbReference type="Pfam" id="PF10646">
    <property type="entry name" value="Germane"/>
    <property type="match status" value="1"/>
</dbReference>
<evidence type="ECO:0000256" key="2">
    <source>
        <dbReference type="SAM" id="SignalP"/>
    </source>
</evidence>
<evidence type="ECO:0000256" key="1">
    <source>
        <dbReference type="SAM" id="MobiDB-lite"/>
    </source>
</evidence>
<comment type="caution">
    <text evidence="4">The sequence shown here is derived from an EMBL/GenBank/DDBJ whole genome shotgun (WGS) entry which is preliminary data.</text>
</comment>
<organism evidence="4 5">
    <name type="scientific">Gryllotalpicola koreensis</name>
    <dbReference type="NCBI Taxonomy" id="993086"/>
    <lineage>
        <taxon>Bacteria</taxon>
        <taxon>Bacillati</taxon>
        <taxon>Actinomycetota</taxon>
        <taxon>Actinomycetes</taxon>
        <taxon>Micrococcales</taxon>
        <taxon>Microbacteriaceae</taxon>
        <taxon>Gryllotalpicola</taxon>
    </lineage>
</organism>
<evidence type="ECO:0000259" key="3">
    <source>
        <dbReference type="SMART" id="SM00909"/>
    </source>
</evidence>
<dbReference type="InterPro" id="IPR019606">
    <property type="entry name" value="GerMN"/>
</dbReference>
<dbReference type="Pfam" id="PF25976">
    <property type="entry name" value="LpqB_N"/>
    <property type="match status" value="1"/>
</dbReference>
<protein>
    <submittedName>
        <fullName evidence="4">LpqB family beta-propeller domain-containing protein</fullName>
    </submittedName>
</protein>
<feature type="signal peptide" evidence="2">
    <location>
        <begin position="1"/>
        <end position="19"/>
    </location>
</feature>
<dbReference type="Proteomes" id="UP001501079">
    <property type="component" value="Unassembled WGS sequence"/>
</dbReference>
<reference evidence="5" key="1">
    <citation type="journal article" date="2019" name="Int. J. Syst. Evol. Microbiol.">
        <title>The Global Catalogue of Microorganisms (GCM) 10K type strain sequencing project: providing services to taxonomists for standard genome sequencing and annotation.</title>
        <authorList>
            <consortium name="The Broad Institute Genomics Platform"/>
            <consortium name="The Broad Institute Genome Sequencing Center for Infectious Disease"/>
            <person name="Wu L."/>
            <person name="Ma J."/>
        </authorList>
    </citation>
    <scope>NUCLEOTIDE SEQUENCE [LARGE SCALE GENOMIC DNA]</scope>
    <source>
        <strain evidence="5">JCM 17591</strain>
    </source>
</reference>
<keyword evidence="5" id="KW-1185">Reference proteome</keyword>
<feature type="region of interest" description="Disordered" evidence="1">
    <location>
        <begin position="26"/>
        <end position="48"/>
    </location>
</feature>
<feature type="domain" description="GerMN" evidence="3">
    <location>
        <begin position="202"/>
        <end position="290"/>
    </location>
</feature>